<accession>A0A164QHT5</accession>
<dbReference type="EMBL" id="KV419426">
    <property type="protein sequence ID" value="KZS89671.1"/>
    <property type="molecule type" value="Genomic_DNA"/>
</dbReference>
<evidence type="ECO:0000256" key="2">
    <source>
        <dbReference type="ARBA" id="ARBA00022771"/>
    </source>
</evidence>
<gene>
    <name evidence="6" type="ORF">SISNIDRAFT_458618</name>
</gene>
<dbReference type="GO" id="GO:0008270">
    <property type="term" value="F:zinc ion binding"/>
    <property type="evidence" value="ECO:0007669"/>
    <property type="project" value="UniProtKB-KW"/>
</dbReference>
<dbReference type="Pfam" id="PF01753">
    <property type="entry name" value="zf-MYND"/>
    <property type="match status" value="1"/>
</dbReference>
<dbReference type="SUPFAM" id="SSF144232">
    <property type="entry name" value="HIT/MYND zinc finger-like"/>
    <property type="match status" value="1"/>
</dbReference>
<evidence type="ECO:0000256" key="4">
    <source>
        <dbReference type="PROSITE-ProRule" id="PRU00134"/>
    </source>
</evidence>
<reference evidence="6 7" key="1">
    <citation type="journal article" date="2016" name="Mol. Biol. Evol.">
        <title>Comparative Genomics of Early-Diverging Mushroom-Forming Fungi Provides Insights into the Origins of Lignocellulose Decay Capabilities.</title>
        <authorList>
            <person name="Nagy L.G."/>
            <person name="Riley R."/>
            <person name="Tritt A."/>
            <person name="Adam C."/>
            <person name="Daum C."/>
            <person name="Floudas D."/>
            <person name="Sun H."/>
            <person name="Yadav J.S."/>
            <person name="Pangilinan J."/>
            <person name="Larsson K.H."/>
            <person name="Matsuura K."/>
            <person name="Barry K."/>
            <person name="Labutti K."/>
            <person name="Kuo R."/>
            <person name="Ohm R.A."/>
            <person name="Bhattacharya S.S."/>
            <person name="Shirouzu T."/>
            <person name="Yoshinaga Y."/>
            <person name="Martin F.M."/>
            <person name="Grigoriev I.V."/>
            <person name="Hibbett D.S."/>
        </authorList>
    </citation>
    <scope>NUCLEOTIDE SEQUENCE [LARGE SCALE GENOMIC DNA]</scope>
    <source>
        <strain evidence="6 7">HHB9708</strain>
    </source>
</reference>
<proteinExistence type="predicted"/>
<organism evidence="6 7">
    <name type="scientific">Sistotremastrum niveocremeum HHB9708</name>
    <dbReference type="NCBI Taxonomy" id="1314777"/>
    <lineage>
        <taxon>Eukaryota</taxon>
        <taxon>Fungi</taxon>
        <taxon>Dikarya</taxon>
        <taxon>Basidiomycota</taxon>
        <taxon>Agaricomycotina</taxon>
        <taxon>Agaricomycetes</taxon>
        <taxon>Sistotremastrales</taxon>
        <taxon>Sistotremastraceae</taxon>
        <taxon>Sertulicium</taxon>
        <taxon>Sertulicium niveocremeum</taxon>
    </lineage>
</organism>
<keyword evidence="7" id="KW-1185">Reference proteome</keyword>
<name>A0A164QHT5_9AGAM</name>
<evidence type="ECO:0000256" key="3">
    <source>
        <dbReference type="ARBA" id="ARBA00022833"/>
    </source>
</evidence>
<protein>
    <recommendedName>
        <fullName evidence="5">MYND-type domain-containing protein</fullName>
    </recommendedName>
</protein>
<evidence type="ECO:0000313" key="7">
    <source>
        <dbReference type="Proteomes" id="UP000076722"/>
    </source>
</evidence>
<dbReference type="OrthoDB" id="10257049at2759"/>
<evidence type="ECO:0000259" key="5">
    <source>
        <dbReference type="PROSITE" id="PS50865"/>
    </source>
</evidence>
<sequence length="528" mass="60985">MDMPPGMDFDALQQLVNIMKGPHEEMIRVQHLGRPAYGKRLKHVVDERLQLAHSAYQMNQITGGGFAGKGVVKLSNPPIENGMMWTVETLRKIVIEDYENRSNPEFSRVPALLTRIRELLRVYYNFKVTAVRTADLKYCDFPRIFDISLPMHEVGLTLQLDPPRLKALIDATGSELERVVLDVAPDIGPYRALAMNYEKELRRSEEADDTDNLNVGHITDKADEDLAAYAAVWFYGDMMVAFLMEKEATEDQKRREKKSLQRLVFWSSNKQMRRIYGDCLTDSMRPIYWEPRLLVKFCQAGGLAALLGDCGMSTCKAIAEDAVLSLPDAAWEKQTKRSLFDATQSLLDITEWRESRKPLDVFTMSCYNIYKRYGISPFERASKNENWDEPVIFHYISHQLKKEGLPPKTQAEWRGLLRDFENLPDSLERRYRWSNLNISGQWSCIEFYGCDNKACPEKAELMRLRKRRVKGVRDAETEARLYDWGKKLKSCSSCHTKTYCTPDCQKAAWPSHKAECARERRNQNAFPT</sequence>
<feature type="domain" description="MYND-type" evidence="5">
    <location>
        <begin position="452"/>
        <end position="516"/>
    </location>
</feature>
<evidence type="ECO:0000256" key="1">
    <source>
        <dbReference type="ARBA" id="ARBA00022723"/>
    </source>
</evidence>
<dbReference type="AlphaFoldDB" id="A0A164QHT5"/>
<dbReference type="Gene3D" id="6.10.140.2220">
    <property type="match status" value="1"/>
</dbReference>
<dbReference type="Proteomes" id="UP000076722">
    <property type="component" value="Unassembled WGS sequence"/>
</dbReference>
<evidence type="ECO:0000313" key="6">
    <source>
        <dbReference type="EMBL" id="KZS89671.1"/>
    </source>
</evidence>
<keyword evidence="1" id="KW-0479">Metal-binding</keyword>
<dbReference type="InterPro" id="IPR002893">
    <property type="entry name" value="Znf_MYND"/>
</dbReference>
<dbReference type="PROSITE" id="PS50865">
    <property type="entry name" value="ZF_MYND_2"/>
    <property type="match status" value="1"/>
</dbReference>
<keyword evidence="2 4" id="KW-0863">Zinc-finger</keyword>
<keyword evidence="3" id="KW-0862">Zinc</keyword>